<dbReference type="OrthoDB" id="5963505at2"/>
<dbReference type="EMBL" id="SNZH01000023">
    <property type="protein sequence ID" value="TDR37833.1"/>
    <property type="molecule type" value="Genomic_DNA"/>
</dbReference>
<comment type="caution">
    <text evidence="2">The sequence shown here is derived from an EMBL/GenBank/DDBJ whole genome shotgun (WGS) entry which is preliminary data.</text>
</comment>
<gene>
    <name evidence="2" type="ORF">DFR29_1237</name>
</gene>
<sequence>MIVKNLALAATLVLLPGAAALAQNPVNLDGYKAQYPTATPAVRSALDQALAAQYSAISSTWPVPNGPVEGDVCTPASPAPVNPFTISSTTLGATNNYDIATTCGVGQTLFAGTGASLDVAYGVVTDQNCSVTVSADPTGTNWDLALYVLAAPGAACTALPTLADPQCITMDDDGASNTTETVTFNAVAGTQYFVIIDGFNAATGTFDLNITGTGCNLVPVSLQSFSVD</sequence>
<feature type="signal peptide" evidence="1">
    <location>
        <begin position="1"/>
        <end position="22"/>
    </location>
</feature>
<organism evidence="2 3">
    <name type="scientific">Tahibacter aquaticus</name>
    <dbReference type="NCBI Taxonomy" id="520092"/>
    <lineage>
        <taxon>Bacteria</taxon>
        <taxon>Pseudomonadati</taxon>
        <taxon>Pseudomonadota</taxon>
        <taxon>Gammaproteobacteria</taxon>
        <taxon>Lysobacterales</taxon>
        <taxon>Rhodanobacteraceae</taxon>
        <taxon>Tahibacter</taxon>
    </lineage>
</organism>
<protein>
    <recommendedName>
        <fullName evidence="4">Peptidase C-terminal archaeal/bacterial domain-containing protein</fullName>
    </recommendedName>
</protein>
<proteinExistence type="predicted"/>
<evidence type="ECO:0000313" key="3">
    <source>
        <dbReference type="Proteomes" id="UP000295293"/>
    </source>
</evidence>
<accession>A0A4R6YL90</accession>
<keyword evidence="1" id="KW-0732">Signal</keyword>
<dbReference type="AlphaFoldDB" id="A0A4R6YL90"/>
<evidence type="ECO:0000256" key="1">
    <source>
        <dbReference type="SAM" id="SignalP"/>
    </source>
</evidence>
<evidence type="ECO:0008006" key="4">
    <source>
        <dbReference type="Google" id="ProtNLM"/>
    </source>
</evidence>
<reference evidence="2 3" key="1">
    <citation type="submission" date="2019-03" db="EMBL/GenBank/DDBJ databases">
        <title>Genomic Encyclopedia of Type Strains, Phase IV (KMG-IV): sequencing the most valuable type-strain genomes for metagenomic binning, comparative biology and taxonomic classification.</title>
        <authorList>
            <person name="Goeker M."/>
        </authorList>
    </citation>
    <scope>NUCLEOTIDE SEQUENCE [LARGE SCALE GENOMIC DNA]</scope>
    <source>
        <strain evidence="2 3">DSM 21667</strain>
    </source>
</reference>
<feature type="chain" id="PRO_5020646463" description="Peptidase C-terminal archaeal/bacterial domain-containing protein" evidence="1">
    <location>
        <begin position="23"/>
        <end position="228"/>
    </location>
</feature>
<name>A0A4R6YL90_9GAMM</name>
<dbReference type="RefSeq" id="WP_133821616.1">
    <property type="nucleotide sequence ID" value="NZ_SNZH01000023.1"/>
</dbReference>
<dbReference type="Gene3D" id="2.60.120.380">
    <property type="match status" value="1"/>
</dbReference>
<evidence type="ECO:0000313" key="2">
    <source>
        <dbReference type="EMBL" id="TDR37833.1"/>
    </source>
</evidence>
<dbReference type="Proteomes" id="UP000295293">
    <property type="component" value="Unassembled WGS sequence"/>
</dbReference>
<keyword evidence="3" id="KW-1185">Reference proteome</keyword>